<sequence>MYSDINPYGLCCSDPRDNLVLHLSMLIVGILYRRFLEIHFFAVYHMYVVCVSFTYLCYYADDIIKQSKKANAKTRIPIKGRNKTPNALAAKAALQKSVAARSSGMRQGKFAEARARNGAASFPATAASSKRAFSAPISTRSRQIMKSSTEMSGRTAFGRKRNFQRGPNTFPVAAPNMTVSVVNNASNVGTGRGAAHSRRRTVGAAPSVSFRQANHFQAQPQRPKTLDSLFASIRNTSQQAAPKFNVQQGGRRKGGGGIGGRGRGQQSVFRTQPF</sequence>
<dbReference type="AlphaFoldDB" id="A0A7I4DUK5"/>
<organism evidence="3 4">
    <name type="scientific">Physcomitrium patens</name>
    <name type="common">Spreading-leaved earth moss</name>
    <name type="synonym">Physcomitrella patens</name>
    <dbReference type="NCBI Taxonomy" id="3218"/>
    <lineage>
        <taxon>Eukaryota</taxon>
        <taxon>Viridiplantae</taxon>
        <taxon>Streptophyta</taxon>
        <taxon>Embryophyta</taxon>
        <taxon>Bryophyta</taxon>
        <taxon>Bryophytina</taxon>
        <taxon>Bryopsida</taxon>
        <taxon>Funariidae</taxon>
        <taxon>Funariales</taxon>
        <taxon>Funariaceae</taxon>
        <taxon>Physcomitrium</taxon>
    </lineage>
</organism>
<gene>
    <name evidence="3" type="primary">LOC112282391</name>
</gene>
<evidence type="ECO:0000256" key="2">
    <source>
        <dbReference type="SAM" id="Phobius"/>
    </source>
</evidence>
<dbReference type="EMBL" id="ABEU02000005">
    <property type="status" value="NOT_ANNOTATED_CDS"/>
    <property type="molecule type" value="Genomic_DNA"/>
</dbReference>
<dbReference type="PANTHER" id="PTHR36048">
    <property type="entry name" value="RIBOSOME MATURATION FACTOR"/>
    <property type="match status" value="1"/>
</dbReference>
<evidence type="ECO:0000313" key="4">
    <source>
        <dbReference type="Proteomes" id="UP000006727"/>
    </source>
</evidence>
<reference evidence="3 4" key="1">
    <citation type="journal article" date="2008" name="Science">
        <title>The Physcomitrella genome reveals evolutionary insights into the conquest of land by plants.</title>
        <authorList>
            <person name="Rensing S."/>
            <person name="Lang D."/>
            <person name="Zimmer A."/>
            <person name="Terry A."/>
            <person name="Salamov A."/>
            <person name="Shapiro H."/>
            <person name="Nishiyama T."/>
            <person name="Perroud P.-F."/>
            <person name="Lindquist E."/>
            <person name="Kamisugi Y."/>
            <person name="Tanahashi T."/>
            <person name="Sakakibara K."/>
            <person name="Fujita T."/>
            <person name="Oishi K."/>
            <person name="Shin-I T."/>
            <person name="Kuroki Y."/>
            <person name="Toyoda A."/>
            <person name="Suzuki Y."/>
            <person name="Hashimoto A."/>
            <person name="Yamaguchi K."/>
            <person name="Sugano A."/>
            <person name="Kohara Y."/>
            <person name="Fujiyama A."/>
            <person name="Anterola A."/>
            <person name="Aoki S."/>
            <person name="Ashton N."/>
            <person name="Barbazuk W.B."/>
            <person name="Barker E."/>
            <person name="Bennetzen J."/>
            <person name="Bezanilla M."/>
            <person name="Blankenship R."/>
            <person name="Cho S.H."/>
            <person name="Dutcher S."/>
            <person name="Estelle M."/>
            <person name="Fawcett J.A."/>
            <person name="Gundlach H."/>
            <person name="Hanada K."/>
            <person name="Heyl A."/>
            <person name="Hicks K.A."/>
            <person name="Hugh J."/>
            <person name="Lohr M."/>
            <person name="Mayer K."/>
            <person name="Melkozernov A."/>
            <person name="Murata T."/>
            <person name="Nelson D."/>
            <person name="Pils B."/>
            <person name="Prigge M."/>
            <person name="Reiss B."/>
            <person name="Renner T."/>
            <person name="Rombauts S."/>
            <person name="Rushton P."/>
            <person name="Sanderfoot A."/>
            <person name="Schween G."/>
            <person name="Shiu S.-H."/>
            <person name="Stueber K."/>
            <person name="Theodoulou F.L."/>
            <person name="Tu H."/>
            <person name="Van de Peer Y."/>
            <person name="Verrier P.J."/>
            <person name="Waters E."/>
            <person name="Wood A."/>
            <person name="Yang L."/>
            <person name="Cove D."/>
            <person name="Cuming A."/>
            <person name="Hasebe M."/>
            <person name="Lucas S."/>
            <person name="Mishler D.B."/>
            <person name="Reski R."/>
            <person name="Grigoriev I."/>
            <person name="Quatrano R.S."/>
            <person name="Boore J.L."/>
        </authorList>
    </citation>
    <scope>NUCLEOTIDE SEQUENCE [LARGE SCALE GENOMIC DNA]</scope>
    <source>
        <strain evidence="3 4">cv. Gransden 2004</strain>
    </source>
</reference>
<dbReference type="InParanoid" id="A0A7I4DUK5"/>
<dbReference type="EnsemblPlants" id="Pp3c5_4070V3.3">
    <property type="protein sequence ID" value="Pp3c5_4070V3.3"/>
    <property type="gene ID" value="Pp3c5_4070"/>
</dbReference>
<proteinExistence type="predicted"/>
<dbReference type="Gramene" id="Pp3c5_4070V3.3">
    <property type="protein sequence ID" value="Pp3c5_4070V3.3"/>
    <property type="gene ID" value="Pp3c5_4070"/>
</dbReference>
<evidence type="ECO:0000313" key="3">
    <source>
        <dbReference type="EnsemblPlants" id="Pp3c5_4070V3.3"/>
    </source>
</evidence>
<name>A0A7I4DUK5_PHYPA</name>
<keyword evidence="2" id="KW-0812">Transmembrane</keyword>
<reference evidence="3" key="3">
    <citation type="submission" date="2020-12" db="UniProtKB">
        <authorList>
            <consortium name="EnsemblPlants"/>
        </authorList>
    </citation>
    <scope>IDENTIFICATION</scope>
</reference>
<keyword evidence="2" id="KW-1133">Transmembrane helix</keyword>
<keyword evidence="2" id="KW-0472">Membrane</keyword>
<feature type="transmembrane region" description="Helical" evidence="2">
    <location>
        <begin position="42"/>
        <end position="60"/>
    </location>
</feature>
<feature type="region of interest" description="Disordered" evidence="1">
    <location>
        <begin position="246"/>
        <end position="274"/>
    </location>
</feature>
<protein>
    <submittedName>
        <fullName evidence="3">Uncharacterized protein</fullName>
    </submittedName>
</protein>
<accession>A0A7I4DUK5</accession>
<dbReference type="Proteomes" id="UP000006727">
    <property type="component" value="Chromosome 5"/>
</dbReference>
<evidence type="ECO:0000256" key="1">
    <source>
        <dbReference type="SAM" id="MobiDB-lite"/>
    </source>
</evidence>
<dbReference type="PANTHER" id="PTHR36048:SF1">
    <property type="entry name" value="RIBOSOME MATURATION FACTOR"/>
    <property type="match status" value="1"/>
</dbReference>
<reference evidence="3 4" key="2">
    <citation type="journal article" date="2018" name="Plant J.">
        <title>The Physcomitrella patens chromosome-scale assembly reveals moss genome structure and evolution.</title>
        <authorList>
            <person name="Lang D."/>
            <person name="Ullrich K.K."/>
            <person name="Murat F."/>
            <person name="Fuchs J."/>
            <person name="Jenkins J."/>
            <person name="Haas F.B."/>
            <person name="Piednoel M."/>
            <person name="Gundlach H."/>
            <person name="Van Bel M."/>
            <person name="Meyberg R."/>
            <person name="Vives C."/>
            <person name="Morata J."/>
            <person name="Symeonidi A."/>
            <person name="Hiss M."/>
            <person name="Muchero W."/>
            <person name="Kamisugi Y."/>
            <person name="Saleh O."/>
            <person name="Blanc G."/>
            <person name="Decker E.L."/>
            <person name="van Gessel N."/>
            <person name="Grimwood J."/>
            <person name="Hayes R.D."/>
            <person name="Graham S.W."/>
            <person name="Gunter L.E."/>
            <person name="McDaniel S.F."/>
            <person name="Hoernstein S.N.W."/>
            <person name="Larsson A."/>
            <person name="Li F.W."/>
            <person name="Perroud P.F."/>
            <person name="Phillips J."/>
            <person name="Ranjan P."/>
            <person name="Rokshar D.S."/>
            <person name="Rothfels C.J."/>
            <person name="Schneider L."/>
            <person name="Shu S."/>
            <person name="Stevenson D.W."/>
            <person name="Thummler F."/>
            <person name="Tillich M."/>
            <person name="Villarreal Aguilar J.C."/>
            <person name="Widiez T."/>
            <person name="Wong G.K."/>
            <person name="Wymore A."/>
            <person name="Zhang Y."/>
            <person name="Zimmer A.D."/>
            <person name="Quatrano R.S."/>
            <person name="Mayer K.F.X."/>
            <person name="Goodstein D."/>
            <person name="Casacuberta J.M."/>
            <person name="Vandepoele K."/>
            <person name="Reski R."/>
            <person name="Cuming A.C."/>
            <person name="Tuskan G.A."/>
            <person name="Maumus F."/>
            <person name="Salse J."/>
            <person name="Schmutz J."/>
            <person name="Rensing S.A."/>
        </authorList>
    </citation>
    <scope>NUCLEOTIDE SEQUENCE [LARGE SCALE GENOMIC DNA]</scope>
    <source>
        <strain evidence="3 4">cv. Gransden 2004</strain>
    </source>
</reference>
<keyword evidence="4" id="KW-1185">Reference proteome</keyword>